<dbReference type="KEGG" id="crq:GCK72_010695"/>
<evidence type="ECO:0000256" key="1">
    <source>
        <dbReference type="SAM" id="MobiDB-lite"/>
    </source>
</evidence>
<evidence type="ECO:0000313" key="4">
    <source>
        <dbReference type="EMBL" id="KAF1762433.1"/>
    </source>
</evidence>
<dbReference type="Proteomes" id="UP000483820">
    <property type="component" value="Chromosome III"/>
</dbReference>
<reference evidence="4 5" key="1">
    <citation type="submission" date="2019-12" db="EMBL/GenBank/DDBJ databases">
        <title>Chromosome-level assembly of the Caenorhabditis remanei genome.</title>
        <authorList>
            <person name="Teterina A.A."/>
            <person name="Willis J.H."/>
            <person name="Phillips P.C."/>
        </authorList>
    </citation>
    <scope>NUCLEOTIDE SEQUENCE [LARGE SCALE GENOMIC DNA]</scope>
    <source>
        <strain evidence="4 5">PX506</strain>
        <tissue evidence="4">Whole organism</tissue>
    </source>
</reference>
<dbReference type="InterPro" id="IPR004827">
    <property type="entry name" value="bZIP"/>
</dbReference>
<dbReference type="PANTHER" id="PTHR40314">
    <property type="entry name" value="PROTEIN CBG09102-RELATED"/>
    <property type="match status" value="1"/>
</dbReference>
<dbReference type="GO" id="GO:0003700">
    <property type="term" value="F:DNA-binding transcription factor activity"/>
    <property type="evidence" value="ECO:0007669"/>
    <property type="project" value="InterPro"/>
</dbReference>
<dbReference type="SMART" id="SM00338">
    <property type="entry name" value="BRLZ"/>
    <property type="match status" value="1"/>
</dbReference>
<feature type="compositionally biased region" description="Basic and acidic residues" evidence="1">
    <location>
        <begin position="51"/>
        <end position="75"/>
    </location>
</feature>
<name>A0A6A5H7E5_CAERE</name>
<dbReference type="InterPro" id="IPR046347">
    <property type="entry name" value="bZIP_sf"/>
</dbReference>
<feature type="region of interest" description="Disordered" evidence="1">
    <location>
        <begin position="679"/>
        <end position="702"/>
    </location>
</feature>
<dbReference type="AlphaFoldDB" id="A0A6A5H7E5"/>
<feature type="region of interest" description="Disordered" evidence="1">
    <location>
        <begin position="814"/>
        <end position="849"/>
    </location>
</feature>
<accession>A0A6A5H7E5</accession>
<dbReference type="PROSITE" id="PS50217">
    <property type="entry name" value="BZIP"/>
    <property type="match status" value="1"/>
</dbReference>
<feature type="domain" description="BZIP" evidence="3">
    <location>
        <begin position="60"/>
        <end position="123"/>
    </location>
</feature>
<organism evidence="4 5">
    <name type="scientific">Caenorhabditis remanei</name>
    <name type="common">Caenorhabditis vulgaris</name>
    <dbReference type="NCBI Taxonomy" id="31234"/>
    <lineage>
        <taxon>Eukaryota</taxon>
        <taxon>Metazoa</taxon>
        <taxon>Ecdysozoa</taxon>
        <taxon>Nematoda</taxon>
        <taxon>Chromadorea</taxon>
        <taxon>Rhabditida</taxon>
        <taxon>Rhabditina</taxon>
        <taxon>Rhabditomorpha</taxon>
        <taxon>Rhabditoidea</taxon>
        <taxon>Rhabditidae</taxon>
        <taxon>Peloderinae</taxon>
        <taxon>Caenorhabditis</taxon>
    </lineage>
</organism>
<feature type="region of interest" description="Disordered" evidence="1">
    <location>
        <begin position="32"/>
        <end position="87"/>
    </location>
</feature>
<dbReference type="CTD" id="9811413"/>
<comment type="caution">
    <text evidence="4">The sequence shown here is derived from an EMBL/GenBank/DDBJ whole genome shotgun (WGS) entry which is preliminary data.</text>
</comment>
<keyword evidence="2" id="KW-0472">Membrane</keyword>
<sequence>MSGQQYPPMAFDHSWTAYQAALTYSAAGVYNPGNYDFTRSPNTSGGSDESLESRIDPKRSPKYAEKRKKNNEAAKKSRKQRKEREIGYQKENEVLKQKNQLLETQNQELIAQLKNMNIAMREMIAERDSLGLSNNAKFQVQHAPHALRDLTNSNDFNLPKYENLIQTSSSRHQPNSHRNSNVSFLDFGVRNPRTRSLSINSLVPPHNNSSNRFNTRFANELVIAQSARIFAKRRTSEHQTMVTMKGYTSSLTLLLLLIPSPGSTQSTPPPVGDTTNKDYLPPEPWQLLLPVTAGTFKPPTDLTKFNTFGQFKGFSRCGKVQVTGSTLDLPIDETNGLTLECYPHPMRVLYVKDPSPLGQITSGAVDFGTCQGIQLCNTKASISDVNHGGTTKKLEPANSIDTLKMNDNLCPGRNTNNILLTNELGCSNPTGIPDLKDAVVPDVYSVPRWDTNDDGLFEIIRSFTLEGIGKKSDVFHRTNSFITLPKQDTWTTDHEWKPCTAACNMGHIVKMNMKKGGGWKTTIYLKPKTKAFKVCIDAQGHDSDSVAPKCKPKFELFILPLNGLVIWPKNGRASVIELRSPGLTTEHYAIEFGFGYGKKDNGVLPSEFYVANMFREVVVSDSDGYKMDEAARISFFFEESDDLAPFGIYSAQIEAGKTYIEKTKADQVKDKKVLSAKDGEKVAEGKESLASPQDDPPKALVATTTPSSKRLASNAAAGVLLQQSDNSSDAIYMPGKWWAWGLYIGFIIGSIVGVAIIGGIFYVLRRTVYGFWYRGMYKRYGCDASGTTGGITGVGFGNTTTGAITVGGTTGGGTTVGRTGGTTGGTTSGTTGGTTGSMTSTGGASTIAM</sequence>
<feature type="compositionally biased region" description="Polar residues" evidence="1">
    <location>
        <begin position="37"/>
        <end position="47"/>
    </location>
</feature>
<dbReference type="GeneID" id="9811413"/>
<feature type="compositionally biased region" description="Low complexity" evidence="1">
    <location>
        <begin position="836"/>
        <end position="849"/>
    </location>
</feature>
<feature type="transmembrane region" description="Helical" evidence="2">
    <location>
        <begin position="737"/>
        <end position="764"/>
    </location>
</feature>
<dbReference type="RefSeq" id="XP_003111508.2">
    <property type="nucleotide sequence ID" value="XM_003111460.2"/>
</dbReference>
<keyword evidence="2" id="KW-1133">Transmembrane helix</keyword>
<dbReference type="CDD" id="cd14813">
    <property type="entry name" value="bZIP_BmCbz-like"/>
    <property type="match status" value="1"/>
</dbReference>
<gene>
    <name evidence="4" type="ORF">GCK72_010695</name>
</gene>
<evidence type="ECO:0000259" key="3">
    <source>
        <dbReference type="PROSITE" id="PS50217"/>
    </source>
</evidence>
<evidence type="ECO:0000313" key="5">
    <source>
        <dbReference type="Proteomes" id="UP000483820"/>
    </source>
</evidence>
<feature type="compositionally biased region" description="Gly residues" evidence="1">
    <location>
        <begin position="814"/>
        <end position="835"/>
    </location>
</feature>
<evidence type="ECO:0000256" key="2">
    <source>
        <dbReference type="SAM" id="Phobius"/>
    </source>
</evidence>
<protein>
    <recommendedName>
        <fullName evidence="3">BZIP domain-containing protein</fullName>
    </recommendedName>
</protein>
<dbReference type="Gene3D" id="1.20.5.170">
    <property type="match status" value="1"/>
</dbReference>
<dbReference type="InterPro" id="IPR055273">
    <property type="entry name" value="CBG09102/CBG15751-like_dom"/>
</dbReference>
<dbReference type="Pfam" id="PF07716">
    <property type="entry name" value="bZIP_2"/>
    <property type="match status" value="1"/>
</dbReference>
<dbReference type="EMBL" id="WUAV01000003">
    <property type="protein sequence ID" value="KAF1762433.1"/>
    <property type="molecule type" value="Genomic_DNA"/>
</dbReference>
<keyword evidence="2" id="KW-0812">Transmembrane</keyword>
<proteinExistence type="predicted"/>
<dbReference type="SUPFAM" id="SSF57959">
    <property type="entry name" value="Leucine zipper domain"/>
    <property type="match status" value="1"/>
</dbReference>
<dbReference type="PANTHER" id="PTHR40314:SF3">
    <property type="entry name" value="VWFD DOMAIN-CONTAINING PROTEIN"/>
    <property type="match status" value="1"/>
</dbReference>